<keyword evidence="2" id="KW-1185">Reference proteome</keyword>
<gene>
    <name evidence="1" type="primary">OXR1</name>
    <name evidence="1" type="ORF">IWQ57_001903</name>
</gene>
<evidence type="ECO:0000313" key="1">
    <source>
        <dbReference type="EMBL" id="KAJ2772121.1"/>
    </source>
</evidence>
<proteinExistence type="predicted"/>
<protein>
    <submittedName>
        <fullName evidence="1">Oxidation resistance protein 1</fullName>
    </submittedName>
</protein>
<dbReference type="EMBL" id="JANBUJ010000422">
    <property type="protein sequence ID" value="KAJ2772121.1"/>
    <property type="molecule type" value="Genomic_DNA"/>
</dbReference>
<evidence type="ECO:0000313" key="2">
    <source>
        <dbReference type="Proteomes" id="UP001140234"/>
    </source>
</evidence>
<reference evidence="1" key="1">
    <citation type="submission" date="2022-07" db="EMBL/GenBank/DDBJ databases">
        <title>Phylogenomic reconstructions and comparative analyses of Kickxellomycotina fungi.</title>
        <authorList>
            <person name="Reynolds N.K."/>
            <person name="Stajich J.E."/>
            <person name="Barry K."/>
            <person name="Grigoriev I.V."/>
            <person name="Crous P."/>
            <person name="Smith M.E."/>
        </authorList>
    </citation>
    <scope>NUCLEOTIDE SEQUENCE</scope>
    <source>
        <strain evidence="1">CBS 109366</strain>
    </source>
</reference>
<sequence length="382" mass="40817">MDASPPRKAPACGAPRMHRRYSGSPLACVSSTTVECRPGPGSAGDEGDRRALLRRSSLSSRASSTFFDIHSFPPSADLVLPAHSEFAAPLTPTASVDRCQRTPFCAPTALVMDLKKLSDHGAAGGGSGSGSGSRSGSQESLEPSLSLSSASDASGELSAATREAMDTPLVAGQAQTPAPRKQKPRPVQLLGRESGTPKVMTETVAGQLRPALPVEQRLAKSWRLVYSMDQHGISMHTMLERCAGEKALVLAVKDTTNRVFGAFLSETLRLSPAFYGQGTSFLWKAFRASPESRKKDAVKCFRYTGENEYFILCDPGFVAVGGGRGKFGLWLKADFLHGSSAHCPTFNNQPLCLDPAHPQNDGPDAQQEFTVGHLELWAFDAH</sequence>
<name>A0ACC1K334_9FUNG</name>
<dbReference type="Proteomes" id="UP001140234">
    <property type="component" value="Unassembled WGS sequence"/>
</dbReference>
<organism evidence="1 2">
    <name type="scientific">Coemansia nantahalensis</name>
    <dbReference type="NCBI Taxonomy" id="2789366"/>
    <lineage>
        <taxon>Eukaryota</taxon>
        <taxon>Fungi</taxon>
        <taxon>Fungi incertae sedis</taxon>
        <taxon>Zoopagomycota</taxon>
        <taxon>Kickxellomycotina</taxon>
        <taxon>Kickxellomycetes</taxon>
        <taxon>Kickxellales</taxon>
        <taxon>Kickxellaceae</taxon>
        <taxon>Coemansia</taxon>
    </lineage>
</organism>
<comment type="caution">
    <text evidence="1">The sequence shown here is derived from an EMBL/GenBank/DDBJ whole genome shotgun (WGS) entry which is preliminary data.</text>
</comment>
<accession>A0ACC1K334</accession>